<sequence length="111" mass="12320">MVSQRDIVLVTFPFSDRSGTKVRPVLVISNDVYNAKFDDFIGIPITSNTNLRDYTISVTNKKLESGNLLVASVIKVDKITSIDQALVRKTIGKVKKQVHEDAKNMLASLLN</sequence>
<dbReference type="AlphaFoldDB" id="A0A060HLN3"/>
<accession>A0A060HLN3</accession>
<dbReference type="GO" id="GO:0004521">
    <property type="term" value="F:RNA endonuclease activity"/>
    <property type="evidence" value="ECO:0007669"/>
    <property type="project" value="TreeGrafter"/>
</dbReference>
<name>A0A060HLN3_9ARCH</name>
<dbReference type="InterPro" id="IPR011067">
    <property type="entry name" value="Plasmid_toxin/cell-grow_inhib"/>
</dbReference>
<evidence type="ECO:0000313" key="2">
    <source>
        <dbReference type="Proteomes" id="UP000027093"/>
    </source>
</evidence>
<dbReference type="GO" id="GO:0006402">
    <property type="term" value="P:mRNA catabolic process"/>
    <property type="evidence" value="ECO:0007669"/>
    <property type="project" value="TreeGrafter"/>
</dbReference>
<reference evidence="1 2" key="1">
    <citation type="journal article" date="2014" name="Int. J. Syst. Evol. Microbiol.">
        <title>Nitrososphaera viennensis gen. nov., sp. nov., an aerobic and mesophilic, ammonia-oxidizing archaeon from soil and a member of the archaeal phylum Thaumarchaeota.</title>
        <authorList>
            <person name="Stieglmeier M."/>
            <person name="Klingl A."/>
            <person name="Alves R.J."/>
            <person name="Rittmann S.K."/>
            <person name="Melcher M."/>
            <person name="Leisch N."/>
            <person name="Schleper C."/>
        </authorList>
    </citation>
    <scope>NUCLEOTIDE SEQUENCE [LARGE SCALE GENOMIC DNA]</scope>
    <source>
        <strain evidence="1">EN76</strain>
    </source>
</reference>
<organism evidence="1 2">
    <name type="scientific">Nitrososphaera viennensis EN76</name>
    <dbReference type="NCBI Taxonomy" id="926571"/>
    <lineage>
        <taxon>Archaea</taxon>
        <taxon>Nitrososphaerota</taxon>
        <taxon>Nitrososphaeria</taxon>
        <taxon>Nitrososphaerales</taxon>
        <taxon>Nitrososphaeraceae</taxon>
        <taxon>Nitrososphaera</taxon>
    </lineage>
</organism>
<dbReference type="GeneID" id="74947369"/>
<dbReference type="InterPro" id="IPR003477">
    <property type="entry name" value="PemK-like"/>
</dbReference>
<dbReference type="RefSeq" id="WP_075055154.1">
    <property type="nucleotide sequence ID" value="NZ_CP007536.1"/>
</dbReference>
<dbReference type="GO" id="GO:0016075">
    <property type="term" value="P:rRNA catabolic process"/>
    <property type="evidence" value="ECO:0007669"/>
    <property type="project" value="TreeGrafter"/>
</dbReference>
<dbReference type="OrthoDB" id="90963at2157"/>
<proteinExistence type="predicted"/>
<protein>
    <submittedName>
        <fullName evidence="1">Putative transcriptional modulator of MazE/toxin, MazF</fullName>
    </submittedName>
</protein>
<dbReference type="PANTHER" id="PTHR33988">
    <property type="entry name" value="ENDORIBONUCLEASE MAZF-RELATED"/>
    <property type="match status" value="1"/>
</dbReference>
<gene>
    <name evidence="1" type="ORF">NVIE_021260</name>
</gene>
<evidence type="ECO:0000313" key="1">
    <source>
        <dbReference type="EMBL" id="AIC16388.1"/>
    </source>
</evidence>
<dbReference type="Gene3D" id="2.30.30.110">
    <property type="match status" value="1"/>
</dbReference>
<dbReference type="KEGG" id="nvn:NVIE_021260"/>
<dbReference type="STRING" id="926571.NVIE_021260"/>
<dbReference type="HOGENOM" id="CLU_121823_6_0_2"/>
<dbReference type="Proteomes" id="UP000027093">
    <property type="component" value="Chromosome"/>
</dbReference>
<dbReference type="GO" id="GO:0003677">
    <property type="term" value="F:DNA binding"/>
    <property type="evidence" value="ECO:0007669"/>
    <property type="project" value="InterPro"/>
</dbReference>
<keyword evidence="2" id="KW-1185">Reference proteome</keyword>
<dbReference type="EMBL" id="CP007536">
    <property type="protein sequence ID" value="AIC16388.1"/>
    <property type="molecule type" value="Genomic_DNA"/>
</dbReference>
<dbReference type="Pfam" id="PF02452">
    <property type="entry name" value="PemK_toxin"/>
    <property type="match status" value="1"/>
</dbReference>
<dbReference type="SUPFAM" id="SSF50118">
    <property type="entry name" value="Cell growth inhibitor/plasmid maintenance toxic component"/>
    <property type="match status" value="1"/>
</dbReference>